<dbReference type="InterPro" id="IPR002213">
    <property type="entry name" value="UDP_glucos_trans"/>
</dbReference>
<comment type="similarity">
    <text evidence="1">Belongs to the UDP-glycosyltransferase family.</text>
</comment>
<keyword evidence="3" id="KW-0808">Transferase</keyword>
<evidence type="ECO:0000256" key="1">
    <source>
        <dbReference type="ARBA" id="ARBA00009995"/>
    </source>
</evidence>
<keyword evidence="6" id="KW-1185">Reference proteome</keyword>
<organism evidence="5 6">
    <name type="scientific">Hibiscus sabdariffa</name>
    <name type="common">roselle</name>
    <dbReference type="NCBI Taxonomy" id="183260"/>
    <lineage>
        <taxon>Eukaryota</taxon>
        <taxon>Viridiplantae</taxon>
        <taxon>Streptophyta</taxon>
        <taxon>Embryophyta</taxon>
        <taxon>Tracheophyta</taxon>
        <taxon>Spermatophyta</taxon>
        <taxon>Magnoliopsida</taxon>
        <taxon>eudicotyledons</taxon>
        <taxon>Gunneridae</taxon>
        <taxon>Pentapetalae</taxon>
        <taxon>rosids</taxon>
        <taxon>malvids</taxon>
        <taxon>Malvales</taxon>
        <taxon>Malvaceae</taxon>
        <taxon>Malvoideae</taxon>
        <taxon>Hibiscus</taxon>
    </lineage>
</organism>
<keyword evidence="2" id="KW-0328">Glycosyltransferase</keyword>
<dbReference type="EMBL" id="JBBPBN010000026">
    <property type="protein sequence ID" value="KAK9007665.1"/>
    <property type="molecule type" value="Genomic_DNA"/>
</dbReference>
<sequence length="89" mass="10221">MGRWVVSFMTHCVWNSILEGVSCGVPMITWPISAEQFFNEKLVTDVLKIGVRVGSLHWLWWNMEPRVSVGRDMVEAADGWRGRGWGNEK</sequence>
<protein>
    <submittedName>
        <fullName evidence="5">Uncharacterized protein</fullName>
    </submittedName>
</protein>
<proteinExistence type="inferred from homology"/>
<dbReference type="PANTHER" id="PTHR48047">
    <property type="entry name" value="GLYCOSYLTRANSFERASE"/>
    <property type="match status" value="1"/>
</dbReference>
<dbReference type="Proteomes" id="UP001396334">
    <property type="component" value="Unassembled WGS sequence"/>
</dbReference>
<keyword evidence="4" id="KW-0732">Signal</keyword>
<gene>
    <name evidence="5" type="ORF">V6N11_074585</name>
</gene>
<dbReference type="SUPFAM" id="SSF53756">
    <property type="entry name" value="UDP-Glycosyltransferase/glycogen phosphorylase"/>
    <property type="match status" value="1"/>
</dbReference>
<dbReference type="PANTHER" id="PTHR48047:SF81">
    <property type="entry name" value="GLYCOSYLTRANSFERASE"/>
    <property type="match status" value="1"/>
</dbReference>
<dbReference type="Gene3D" id="3.40.50.2000">
    <property type="entry name" value="Glycogen Phosphorylase B"/>
    <property type="match status" value="1"/>
</dbReference>
<feature type="signal peptide" evidence="4">
    <location>
        <begin position="1"/>
        <end position="23"/>
    </location>
</feature>
<feature type="chain" id="PRO_5046617706" evidence="4">
    <location>
        <begin position="24"/>
        <end position="89"/>
    </location>
</feature>
<comment type="caution">
    <text evidence="5">The sequence shown here is derived from an EMBL/GenBank/DDBJ whole genome shotgun (WGS) entry which is preliminary data.</text>
</comment>
<accession>A0ABR2R401</accession>
<evidence type="ECO:0000256" key="2">
    <source>
        <dbReference type="ARBA" id="ARBA00022676"/>
    </source>
</evidence>
<evidence type="ECO:0000313" key="5">
    <source>
        <dbReference type="EMBL" id="KAK9007665.1"/>
    </source>
</evidence>
<evidence type="ECO:0000313" key="6">
    <source>
        <dbReference type="Proteomes" id="UP001396334"/>
    </source>
</evidence>
<evidence type="ECO:0000256" key="4">
    <source>
        <dbReference type="SAM" id="SignalP"/>
    </source>
</evidence>
<name>A0ABR2R401_9ROSI</name>
<reference evidence="5 6" key="1">
    <citation type="journal article" date="2024" name="G3 (Bethesda)">
        <title>Genome assembly of Hibiscus sabdariffa L. provides insights into metabolisms of medicinal natural products.</title>
        <authorList>
            <person name="Kim T."/>
        </authorList>
    </citation>
    <scope>NUCLEOTIDE SEQUENCE [LARGE SCALE GENOMIC DNA]</scope>
    <source>
        <strain evidence="5">TK-2024</strain>
        <tissue evidence="5">Old leaves</tissue>
    </source>
</reference>
<evidence type="ECO:0000256" key="3">
    <source>
        <dbReference type="ARBA" id="ARBA00022679"/>
    </source>
</evidence>
<dbReference type="Pfam" id="PF00201">
    <property type="entry name" value="UDPGT"/>
    <property type="match status" value="1"/>
</dbReference>